<sequence length="455" mass="49986">MTNTQVAVDLFNSTIRTTNSDSLITRYYNGVKLASSGMGRTPPAAGFAPAHDYPELDDRWEEYFSVARAAWRPVRPYQDHDLALLDLMRNPATRTTKTTASLLMVARAVTHIHRTGERILIFTPSSGNKAIALRDAVARALQLGLVAPDQLRIATLTPLSTLHKFRRSYLTESDELRRLNPVMVYSGGTASDVKEIGTEFVAAARQRADDLRIWYSLDINNYKIADACRAFFEHEFGGRPRGRRLHAHAVSSAYGLLGYQHGLDTMARVGISVSQPGFLLVQHMATSDMVRHYLREGVGTDRQVDYHLDAATSLLCQDASPHFPQATWSVGENLEPTFYTNNPPTAPEMTRLISTHGGSAIVVSLYECLTRYATVRNRLGGAGCALPADPRTLGEWSLVMGLTGVLNAVDRGLVGNFDEIVLHGSGLYFLPGEQGIELGNVTAVDNADDVLRTVL</sequence>
<reference evidence="1" key="2">
    <citation type="submission" date="2020-09" db="EMBL/GenBank/DDBJ databases">
        <authorList>
            <person name="Sun Q."/>
            <person name="Zhou Y."/>
        </authorList>
    </citation>
    <scope>NUCLEOTIDE SEQUENCE</scope>
    <source>
        <strain evidence="1">CGMCC 4.5737</strain>
    </source>
</reference>
<gene>
    <name evidence="1" type="ORF">GCM10012275_20650</name>
</gene>
<dbReference type="RefSeq" id="WP_189056355.1">
    <property type="nucleotide sequence ID" value="NZ_BMMK01000007.1"/>
</dbReference>
<accession>A0A8J3CD22</accession>
<protein>
    <submittedName>
        <fullName evidence="1">Uncharacterized protein</fullName>
    </submittedName>
</protein>
<keyword evidence="2" id="KW-1185">Reference proteome</keyword>
<evidence type="ECO:0000313" key="2">
    <source>
        <dbReference type="Proteomes" id="UP000637578"/>
    </source>
</evidence>
<dbReference type="InterPro" id="IPR046044">
    <property type="entry name" value="DUF6002"/>
</dbReference>
<name>A0A8J3CD22_9PSEU</name>
<dbReference type="Pfam" id="PF19465">
    <property type="entry name" value="DUF6002"/>
    <property type="match status" value="1"/>
</dbReference>
<organism evidence="1 2">
    <name type="scientific">Longimycelium tulufanense</name>
    <dbReference type="NCBI Taxonomy" id="907463"/>
    <lineage>
        <taxon>Bacteria</taxon>
        <taxon>Bacillati</taxon>
        <taxon>Actinomycetota</taxon>
        <taxon>Actinomycetes</taxon>
        <taxon>Pseudonocardiales</taxon>
        <taxon>Pseudonocardiaceae</taxon>
        <taxon>Longimycelium</taxon>
    </lineage>
</organism>
<dbReference type="Proteomes" id="UP000637578">
    <property type="component" value="Unassembled WGS sequence"/>
</dbReference>
<dbReference type="EMBL" id="BMMK01000007">
    <property type="protein sequence ID" value="GGM49616.1"/>
    <property type="molecule type" value="Genomic_DNA"/>
</dbReference>
<dbReference type="AlphaFoldDB" id="A0A8J3CD22"/>
<proteinExistence type="predicted"/>
<comment type="caution">
    <text evidence="1">The sequence shown here is derived from an EMBL/GenBank/DDBJ whole genome shotgun (WGS) entry which is preliminary data.</text>
</comment>
<reference evidence="1" key="1">
    <citation type="journal article" date="2014" name="Int. J. Syst. Evol. Microbiol.">
        <title>Complete genome sequence of Corynebacterium casei LMG S-19264T (=DSM 44701T), isolated from a smear-ripened cheese.</title>
        <authorList>
            <consortium name="US DOE Joint Genome Institute (JGI-PGF)"/>
            <person name="Walter F."/>
            <person name="Albersmeier A."/>
            <person name="Kalinowski J."/>
            <person name="Ruckert C."/>
        </authorList>
    </citation>
    <scope>NUCLEOTIDE SEQUENCE</scope>
    <source>
        <strain evidence="1">CGMCC 4.5737</strain>
    </source>
</reference>
<evidence type="ECO:0000313" key="1">
    <source>
        <dbReference type="EMBL" id="GGM49616.1"/>
    </source>
</evidence>